<evidence type="ECO:0000313" key="2">
    <source>
        <dbReference type="Proteomes" id="UP001519460"/>
    </source>
</evidence>
<feature type="non-terminal residue" evidence="1">
    <location>
        <position position="1"/>
    </location>
</feature>
<proteinExistence type="predicted"/>
<protein>
    <submittedName>
        <fullName evidence="1">Uncharacterized protein</fullName>
    </submittedName>
</protein>
<organism evidence="1 2">
    <name type="scientific">Batillaria attramentaria</name>
    <dbReference type="NCBI Taxonomy" id="370345"/>
    <lineage>
        <taxon>Eukaryota</taxon>
        <taxon>Metazoa</taxon>
        <taxon>Spiralia</taxon>
        <taxon>Lophotrochozoa</taxon>
        <taxon>Mollusca</taxon>
        <taxon>Gastropoda</taxon>
        <taxon>Caenogastropoda</taxon>
        <taxon>Sorbeoconcha</taxon>
        <taxon>Cerithioidea</taxon>
        <taxon>Batillariidae</taxon>
        <taxon>Batillaria</taxon>
    </lineage>
</organism>
<evidence type="ECO:0000313" key="1">
    <source>
        <dbReference type="EMBL" id="KAK7491072.1"/>
    </source>
</evidence>
<reference evidence="1 2" key="1">
    <citation type="journal article" date="2023" name="Sci. Data">
        <title>Genome assembly of the Korean intertidal mud-creeper Batillaria attramentaria.</title>
        <authorList>
            <person name="Patra A.K."/>
            <person name="Ho P.T."/>
            <person name="Jun S."/>
            <person name="Lee S.J."/>
            <person name="Kim Y."/>
            <person name="Won Y.J."/>
        </authorList>
    </citation>
    <scope>NUCLEOTIDE SEQUENCE [LARGE SCALE GENOMIC DNA]</scope>
    <source>
        <strain evidence="1">Wonlab-2016</strain>
    </source>
</reference>
<gene>
    <name evidence="1" type="ORF">BaRGS_00017636</name>
</gene>
<accession>A0ABD0KUZ8</accession>
<sequence length="142" mass="15307">RLDSASSGATWSCVSSGATWSCVSSGATRSCHQQGPVSSGATRSCQHGLIYGNKILSSRATKPKVIWDNMALSRSSRQRGPVSWGNMLLSPRATRFYVIQGPVLSRAKRPCVIWGNKVLCHLAGHHTGTRSVIQTSPWVKAK</sequence>
<comment type="caution">
    <text evidence="1">The sequence shown here is derived from an EMBL/GenBank/DDBJ whole genome shotgun (WGS) entry which is preliminary data.</text>
</comment>
<dbReference type="Proteomes" id="UP001519460">
    <property type="component" value="Unassembled WGS sequence"/>
</dbReference>
<dbReference type="EMBL" id="JACVVK020000119">
    <property type="protein sequence ID" value="KAK7491072.1"/>
    <property type="molecule type" value="Genomic_DNA"/>
</dbReference>
<keyword evidence="2" id="KW-1185">Reference proteome</keyword>
<dbReference type="AlphaFoldDB" id="A0ABD0KUZ8"/>
<name>A0ABD0KUZ8_9CAEN</name>